<dbReference type="PANTHER" id="PTHR30469">
    <property type="entry name" value="MULTIDRUG RESISTANCE PROTEIN MDTA"/>
    <property type="match status" value="1"/>
</dbReference>
<proteinExistence type="inferred from homology"/>
<gene>
    <name evidence="5" type="ORF">B7Z12_10135</name>
</gene>
<evidence type="ECO:0000256" key="3">
    <source>
        <dbReference type="SAM" id="SignalP"/>
    </source>
</evidence>
<organism evidence="5 6">
    <name type="scientific">Caulobacter vibrioides</name>
    <name type="common">Caulobacter crescentus</name>
    <dbReference type="NCBI Taxonomy" id="155892"/>
    <lineage>
        <taxon>Bacteria</taxon>
        <taxon>Pseudomonadati</taxon>
        <taxon>Pseudomonadota</taxon>
        <taxon>Alphaproteobacteria</taxon>
        <taxon>Caulobacterales</taxon>
        <taxon>Caulobacteraceae</taxon>
        <taxon>Caulobacter</taxon>
    </lineage>
</organism>
<feature type="domain" description="Multidrug resistance protein MdtA-like barrel-sandwich hybrid" evidence="4">
    <location>
        <begin position="63"/>
        <end position="202"/>
    </location>
</feature>
<evidence type="ECO:0000313" key="6">
    <source>
        <dbReference type="Proteomes" id="UP000215616"/>
    </source>
</evidence>
<dbReference type="InterPro" id="IPR006143">
    <property type="entry name" value="RND_pump_MFP"/>
</dbReference>
<dbReference type="Proteomes" id="UP000215616">
    <property type="component" value="Unassembled WGS sequence"/>
</dbReference>
<evidence type="ECO:0000256" key="1">
    <source>
        <dbReference type="ARBA" id="ARBA00009477"/>
    </source>
</evidence>
<evidence type="ECO:0000256" key="2">
    <source>
        <dbReference type="SAM" id="Coils"/>
    </source>
</evidence>
<dbReference type="PROSITE" id="PS51257">
    <property type="entry name" value="PROKAR_LIPOPROTEIN"/>
    <property type="match status" value="1"/>
</dbReference>
<sequence>MTAKPFLIGALGLATLLSACGEEKAAPKPATVMAPATDRLTVRASVVDDLKPVPATLTTRDMADARARIGGTVTQLLVKEGDTVRQGQTIAIIRDDRIGLQTSAYDAQVAAAAAQAAQAQADLARTQDLYDHGVYAKARLDQVQAAAKAANAGLAAARAQARASAELGNQGAVLAPTAGRVLTADVPLGSVVMPGQSLATITAGPPVVRITVPEGEAAALKVGAVVRLAAEDLNGVAATGQITQIYPAVTGGQIIADVTATGLPQALVGRKVRAFVAVGQRQALVIPRRYIATRFGVDYVRLVGKDGAAVDSPVQTTPGADPAQVEILSGLRIGDILTPAEPRR</sequence>
<accession>A0A258D6T3</accession>
<dbReference type="EMBL" id="NCDQ01000144">
    <property type="protein sequence ID" value="OYX03449.1"/>
    <property type="molecule type" value="Genomic_DNA"/>
</dbReference>
<dbReference type="GO" id="GO:0015562">
    <property type="term" value="F:efflux transmembrane transporter activity"/>
    <property type="evidence" value="ECO:0007669"/>
    <property type="project" value="TreeGrafter"/>
</dbReference>
<keyword evidence="3" id="KW-0732">Signal</keyword>
<dbReference type="Gene3D" id="2.40.30.170">
    <property type="match status" value="1"/>
</dbReference>
<comment type="caution">
    <text evidence="5">The sequence shown here is derived from an EMBL/GenBank/DDBJ whole genome shotgun (WGS) entry which is preliminary data.</text>
</comment>
<dbReference type="AlphaFoldDB" id="A0A258D6T3"/>
<feature type="coiled-coil region" evidence="2">
    <location>
        <begin position="109"/>
        <end position="160"/>
    </location>
</feature>
<dbReference type="Gene3D" id="2.40.50.100">
    <property type="match status" value="1"/>
</dbReference>
<dbReference type="NCBIfam" id="TIGR01730">
    <property type="entry name" value="RND_mfp"/>
    <property type="match status" value="1"/>
</dbReference>
<evidence type="ECO:0000259" key="4">
    <source>
        <dbReference type="Pfam" id="PF25917"/>
    </source>
</evidence>
<dbReference type="Gene3D" id="1.10.287.470">
    <property type="entry name" value="Helix hairpin bin"/>
    <property type="match status" value="1"/>
</dbReference>
<dbReference type="SUPFAM" id="SSF111369">
    <property type="entry name" value="HlyD-like secretion proteins"/>
    <property type="match status" value="1"/>
</dbReference>
<feature type="chain" id="PRO_5012559204" evidence="3">
    <location>
        <begin position="26"/>
        <end position="344"/>
    </location>
</feature>
<name>A0A258D6T3_CAUVI</name>
<dbReference type="PANTHER" id="PTHR30469:SF15">
    <property type="entry name" value="HLYD FAMILY OF SECRETION PROTEINS"/>
    <property type="match status" value="1"/>
</dbReference>
<evidence type="ECO:0000313" key="5">
    <source>
        <dbReference type="EMBL" id="OYX03449.1"/>
    </source>
</evidence>
<dbReference type="InterPro" id="IPR058625">
    <property type="entry name" value="MdtA-like_BSH"/>
</dbReference>
<feature type="signal peptide" evidence="3">
    <location>
        <begin position="1"/>
        <end position="25"/>
    </location>
</feature>
<reference evidence="5 6" key="1">
    <citation type="submission" date="2017-03" db="EMBL/GenBank/DDBJ databases">
        <title>Lifting the veil on microbial sulfur biogeochemistry in mining wastewaters.</title>
        <authorList>
            <person name="Kantor R.S."/>
            <person name="Colenbrander Nelson T."/>
            <person name="Marshall S."/>
            <person name="Bennett D."/>
            <person name="Apte S."/>
            <person name="Camacho D."/>
            <person name="Thomas B.C."/>
            <person name="Warren L.A."/>
            <person name="Banfield J.F."/>
        </authorList>
    </citation>
    <scope>NUCLEOTIDE SEQUENCE [LARGE SCALE GENOMIC DNA]</scope>
    <source>
        <strain evidence="5">32-67-7</strain>
    </source>
</reference>
<protein>
    <submittedName>
        <fullName evidence="5">Efflux transporter periplasmic adaptor subunit</fullName>
    </submittedName>
</protein>
<dbReference type="Gene3D" id="2.40.420.20">
    <property type="match status" value="1"/>
</dbReference>
<keyword evidence="2" id="KW-0175">Coiled coil</keyword>
<comment type="similarity">
    <text evidence="1">Belongs to the membrane fusion protein (MFP) (TC 8.A.1) family.</text>
</comment>
<dbReference type="GO" id="GO:1990281">
    <property type="term" value="C:efflux pump complex"/>
    <property type="evidence" value="ECO:0007669"/>
    <property type="project" value="TreeGrafter"/>
</dbReference>
<dbReference type="Pfam" id="PF25917">
    <property type="entry name" value="BSH_RND"/>
    <property type="match status" value="1"/>
</dbReference>